<keyword evidence="10 12" id="KW-0456">Lyase</keyword>
<dbReference type="CDD" id="cd21117">
    <property type="entry name" value="Twitch_MoaA"/>
    <property type="match status" value="1"/>
</dbReference>
<keyword evidence="5 12" id="KW-0547">Nucleotide-binding</keyword>
<dbReference type="InterPro" id="IPR013483">
    <property type="entry name" value="MoaA"/>
</dbReference>
<keyword evidence="9 12" id="KW-0501">Molybdenum cofactor biosynthesis</keyword>
<feature type="compositionally biased region" description="Basic and acidic residues" evidence="13">
    <location>
        <begin position="340"/>
        <end position="353"/>
    </location>
</feature>
<evidence type="ECO:0000256" key="7">
    <source>
        <dbReference type="ARBA" id="ARBA00023014"/>
    </source>
</evidence>
<dbReference type="GO" id="GO:0061798">
    <property type="term" value="F:GTP 3',8'-cyclase activity"/>
    <property type="evidence" value="ECO:0007669"/>
    <property type="project" value="UniProtKB-UniRule"/>
</dbReference>
<proteinExistence type="inferred from homology"/>
<feature type="binding site" evidence="12">
    <location>
        <position position="69"/>
    </location>
    <ligand>
        <name>S-adenosyl-L-methionine</name>
        <dbReference type="ChEBI" id="CHEBI:59789"/>
    </ligand>
</feature>
<dbReference type="InterPro" id="IPR058240">
    <property type="entry name" value="rSAM_sf"/>
</dbReference>
<feature type="binding site" evidence="12">
    <location>
        <position position="106"/>
    </location>
    <ligand>
        <name>GTP</name>
        <dbReference type="ChEBI" id="CHEBI:37565"/>
    </ligand>
</feature>
<feature type="binding site" evidence="12">
    <location>
        <position position="70"/>
    </location>
    <ligand>
        <name>[4Fe-4S] cluster</name>
        <dbReference type="ChEBI" id="CHEBI:49883"/>
        <label>1</label>
        <note>4Fe-4S-S-AdoMet</note>
    </ligand>
</feature>
<dbReference type="InterPro" id="IPR040064">
    <property type="entry name" value="MoaA-like"/>
</dbReference>
<feature type="binding site" evidence="12">
    <location>
        <position position="291"/>
    </location>
    <ligand>
        <name>[4Fe-4S] cluster</name>
        <dbReference type="ChEBI" id="CHEBI:49883"/>
        <label>2</label>
        <note>4Fe-4S-substrate</note>
    </ligand>
</feature>
<dbReference type="SUPFAM" id="SSF102114">
    <property type="entry name" value="Radical SAM enzymes"/>
    <property type="match status" value="1"/>
</dbReference>
<dbReference type="KEGG" id="wsu:WS2006"/>
<comment type="catalytic activity">
    <reaction evidence="11 12">
        <text>GTP + AH2 + S-adenosyl-L-methionine = (8S)-3',8-cyclo-7,8-dihydroguanosine 5'-triphosphate + 5'-deoxyadenosine + L-methionine + A + H(+)</text>
        <dbReference type="Rhea" id="RHEA:49576"/>
        <dbReference type="ChEBI" id="CHEBI:13193"/>
        <dbReference type="ChEBI" id="CHEBI:15378"/>
        <dbReference type="ChEBI" id="CHEBI:17319"/>
        <dbReference type="ChEBI" id="CHEBI:17499"/>
        <dbReference type="ChEBI" id="CHEBI:37565"/>
        <dbReference type="ChEBI" id="CHEBI:57844"/>
        <dbReference type="ChEBI" id="CHEBI:59789"/>
        <dbReference type="ChEBI" id="CHEBI:131766"/>
        <dbReference type="EC" id="4.1.99.22"/>
    </reaction>
</comment>
<evidence type="ECO:0000256" key="10">
    <source>
        <dbReference type="ARBA" id="ARBA00023239"/>
    </source>
</evidence>
<feature type="binding site" evidence="12">
    <location>
        <position position="63"/>
    </location>
    <ligand>
        <name>[4Fe-4S] cluster</name>
        <dbReference type="ChEBI" id="CHEBI:49883"/>
        <label>1</label>
        <note>4Fe-4S-S-AdoMet</note>
    </ligand>
</feature>
<comment type="pathway">
    <text evidence="12">Cofactor biosynthesis; molybdopterin biosynthesis.</text>
</comment>
<evidence type="ECO:0000256" key="12">
    <source>
        <dbReference type="HAMAP-Rule" id="MF_01225"/>
    </source>
</evidence>
<keyword evidence="2 12" id="KW-0004">4Fe-4S</keyword>
<dbReference type="InterPro" id="IPR007197">
    <property type="entry name" value="rSAM"/>
</dbReference>
<dbReference type="InterPro" id="IPR010505">
    <property type="entry name" value="MoaA_twitch"/>
</dbReference>
<dbReference type="GO" id="GO:0061799">
    <property type="term" value="F:cyclic pyranopterin monophosphate synthase activity"/>
    <property type="evidence" value="ECO:0007669"/>
    <property type="project" value="TreeGrafter"/>
</dbReference>
<dbReference type="CDD" id="cd01335">
    <property type="entry name" value="Radical_SAM"/>
    <property type="match status" value="1"/>
</dbReference>
<dbReference type="GO" id="GO:0051539">
    <property type="term" value="F:4 iron, 4 sulfur cluster binding"/>
    <property type="evidence" value="ECO:0007669"/>
    <property type="project" value="UniProtKB-UniRule"/>
</dbReference>
<dbReference type="PANTHER" id="PTHR22960">
    <property type="entry name" value="MOLYBDOPTERIN COFACTOR SYNTHESIS PROTEIN A"/>
    <property type="match status" value="1"/>
</dbReference>
<dbReference type="InterPro" id="IPR013785">
    <property type="entry name" value="Aldolase_TIM"/>
</dbReference>
<feature type="region of interest" description="Disordered" evidence="13">
    <location>
        <begin position="340"/>
        <end position="363"/>
    </location>
</feature>
<dbReference type="GO" id="GO:1904047">
    <property type="term" value="F:S-adenosyl-L-methionine binding"/>
    <property type="evidence" value="ECO:0007669"/>
    <property type="project" value="UniProtKB-UniRule"/>
</dbReference>
<dbReference type="Gene3D" id="3.20.20.70">
    <property type="entry name" value="Aldolase class I"/>
    <property type="match status" value="1"/>
</dbReference>
<dbReference type="InterPro" id="IPR000385">
    <property type="entry name" value="MoaA_NifB_PqqE_Fe-S-bd_CS"/>
</dbReference>
<feature type="binding site" evidence="12">
    <location>
        <position position="308"/>
    </location>
    <ligand>
        <name>[4Fe-4S] cluster</name>
        <dbReference type="ChEBI" id="CHEBI:49883"/>
        <label>2</label>
        <note>4Fe-4S-substrate</note>
    </ligand>
</feature>
<dbReference type="eggNOG" id="COG2896">
    <property type="taxonomic scope" value="Bacteria"/>
</dbReference>
<dbReference type="GO" id="GO:0005525">
    <property type="term" value="F:GTP binding"/>
    <property type="evidence" value="ECO:0007669"/>
    <property type="project" value="UniProtKB-UniRule"/>
</dbReference>
<keyword evidence="3 12" id="KW-0949">S-adenosyl-L-methionine</keyword>
<dbReference type="InterPro" id="IPR050105">
    <property type="entry name" value="MoCo_biosynth_MoaA/MoaC"/>
</dbReference>
<evidence type="ECO:0000256" key="4">
    <source>
        <dbReference type="ARBA" id="ARBA00022723"/>
    </source>
</evidence>
<keyword evidence="4 12" id="KW-0479">Metal-binding</keyword>
<gene>
    <name evidence="15" type="primary">MOAA</name>
    <name evidence="12" type="synonym">moaA</name>
    <name evidence="15" type="ordered locus">WS2006</name>
</gene>
<evidence type="ECO:0000256" key="2">
    <source>
        <dbReference type="ARBA" id="ARBA00022485"/>
    </source>
</evidence>
<feature type="binding site" evidence="12">
    <location>
        <position position="67"/>
    </location>
    <ligand>
        <name>[4Fe-4S] cluster</name>
        <dbReference type="ChEBI" id="CHEBI:49883"/>
        <label>1</label>
        <note>4Fe-4S-S-AdoMet</note>
    </ligand>
</feature>
<dbReference type="AlphaFoldDB" id="Q7M7Y1"/>
<dbReference type="STRING" id="273121.WS2006"/>
<feature type="binding site" evidence="12">
    <location>
        <begin position="296"/>
        <end position="298"/>
    </location>
    <ligand>
        <name>GTP</name>
        <dbReference type="ChEBI" id="CHEBI:37565"/>
    </ligand>
</feature>
<dbReference type="GO" id="GO:0046872">
    <property type="term" value="F:metal ion binding"/>
    <property type="evidence" value="ECO:0007669"/>
    <property type="project" value="UniProtKB-KW"/>
</dbReference>
<dbReference type="Pfam" id="PF06463">
    <property type="entry name" value="Mob_synth_C"/>
    <property type="match status" value="1"/>
</dbReference>
<dbReference type="InterPro" id="IPR006638">
    <property type="entry name" value="Elp3/MiaA/NifB-like_rSAM"/>
</dbReference>
<keyword evidence="8 12" id="KW-0342">GTP-binding</keyword>
<evidence type="ECO:0000256" key="13">
    <source>
        <dbReference type="SAM" id="MobiDB-lite"/>
    </source>
</evidence>
<dbReference type="SFLD" id="SFLDG01386">
    <property type="entry name" value="main_SPASM_domain-containing"/>
    <property type="match status" value="1"/>
</dbReference>
<dbReference type="SMART" id="SM00729">
    <property type="entry name" value="Elp3"/>
    <property type="match status" value="1"/>
</dbReference>
<dbReference type="SFLD" id="SFLDS00029">
    <property type="entry name" value="Radical_SAM"/>
    <property type="match status" value="1"/>
</dbReference>
<comment type="function">
    <text evidence="12">Catalyzes the cyclization of GTP to (8S)-3',8-cyclo-7,8-dihydroguanosine 5'-triphosphate.</text>
</comment>
<sequence>MDRVHCPSHVQFLTLELYLFFSFVLDIIRPKRVLKLNKIGSKMLIDSFGRTVDYIRISVTNRCNFRCQYCMPDTPEDFFDAEEDIPLAQLLELVKVAIDEGVKKIRITGGEPMIRKDLDWFIAQIYLYNPEIDIALTTNGFYLRHFAKSLKEAGLKRINVSLDSLKPERVALISKKNVLPQILEGIDLALSVGLIVKLNMVPLKGVNEDEIPDLIAFAQSKKVTIRFIEFMENSHAKEGATGLRQKEILERVAERFSYKKIEKEFFGPATLYELEGGGKFGIIAPHNDDFCESCNRVRISSDGKIIPCLYFEDAVDAKEAMEKGDREGIRRALLQAVTNKPEKNEWREEDNKTSGRAFYQTGG</sequence>
<reference evidence="15 16" key="1">
    <citation type="journal article" date="2003" name="Proc. Natl. Acad. Sci. U.S.A.">
        <title>Complete genome sequence and analysis of Wolinella succinogenes.</title>
        <authorList>
            <person name="Baar C."/>
            <person name="Eppinger M."/>
            <person name="Raddatz G."/>
            <person name="Simon JM."/>
            <person name="Lanz C."/>
            <person name="Klimmek O."/>
            <person name="Nandakumar R."/>
            <person name="Gross R."/>
            <person name="Rosinus A."/>
            <person name="Keller H."/>
            <person name="Jagtap P."/>
            <person name="Linke B."/>
            <person name="Meyer F."/>
            <person name="Lederer H."/>
            <person name="Schuster S.C."/>
        </authorList>
    </citation>
    <scope>NUCLEOTIDE SEQUENCE [LARGE SCALE GENOMIC DNA]</scope>
    <source>
        <strain evidence="16">ATCC 29543 / DSM 1740 / CCUG 13145 / JCM 31913 / LMG 7466 / NCTC 11488 / FDC 602W</strain>
    </source>
</reference>
<dbReference type="GO" id="GO:0006777">
    <property type="term" value="P:Mo-molybdopterin cofactor biosynthetic process"/>
    <property type="evidence" value="ECO:0007669"/>
    <property type="project" value="UniProtKB-UniRule"/>
</dbReference>
<dbReference type="NCBIfam" id="NF001199">
    <property type="entry name" value="PRK00164.2-1"/>
    <property type="match status" value="1"/>
</dbReference>
<name>Q7M7Y1_WOLSU</name>
<comment type="similarity">
    <text evidence="12">Belongs to the radical SAM superfamily. MoaA family.</text>
</comment>
<protein>
    <recommendedName>
        <fullName evidence="1 12">GTP 3',8-cyclase</fullName>
        <ecNumber evidence="1 12">4.1.99.22</ecNumber>
    </recommendedName>
    <alternativeName>
        <fullName evidence="12">Molybdenum cofactor biosynthesis protein A</fullName>
    </alternativeName>
</protein>
<dbReference type="UniPathway" id="UPA00344"/>
<dbReference type="HOGENOM" id="CLU_009273_0_1_7"/>
<comment type="subunit">
    <text evidence="12">Monomer and homodimer.</text>
</comment>
<evidence type="ECO:0000256" key="3">
    <source>
        <dbReference type="ARBA" id="ARBA00022691"/>
    </source>
</evidence>
<dbReference type="EC" id="4.1.99.22" evidence="1 12"/>
<evidence type="ECO:0000256" key="8">
    <source>
        <dbReference type="ARBA" id="ARBA00023134"/>
    </source>
</evidence>
<dbReference type="NCBIfam" id="TIGR02666">
    <property type="entry name" value="moaA"/>
    <property type="match status" value="1"/>
</dbReference>
<feature type="binding site" evidence="12">
    <location>
        <position position="137"/>
    </location>
    <ligand>
        <name>GTP</name>
        <dbReference type="ChEBI" id="CHEBI:37565"/>
    </ligand>
</feature>
<dbReference type="PROSITE" id="PS01305">
    <property type="entry name" value="MOAA_NIFB_PQQE"/>
    <property type="match status" value="1"/>
</dbReference>
<comment type="cofactor">
    <cofactor evidence="12">
        <name>[4Fe-4S] cluster</name>
        <dbReference type="ChEBI" id="CHEBI:49883"/>
    </cofactor>
    <text evidence="12">Binds 2 [4Fe-4S] clusters. Binds 1 [4Fe-4S] cluster coordinated with 3 cysteines and an exchangeable S-adenosyl-L-methionine and 1 [4Fe-4S] cluster coordinated with 3 cysteines and the GTP-derived substrate.</text>
</comment>
<feature type="binding site" evidence="12">
    <location>
        <position position="294"/>
    </location>
    <ligand>
        <name>[4Fe-4S] cluster</name>
        <dbReference type="ChEBI" id="CHEBI:49883"/>
        <label>2</label>
        <note>4Fe-4S-substrate</note>
    </ligand>
</feature>
<evidence type="ECO:0000256" key="9">
    <source>
        <dbReference type="ARBA" id="ARBA00023150"/>
    </source>
</evidence>
<dbReference type="SFLD" id="SFLDG01067">
    <property type="entry name" value="SPASM/twitch_domain_containing"/>
    <property type="match status" value="1"/>
</dbReference>
<accession>Q7M7Y1</accession>
<dbReference type="Proteomes" id="UP000000422">
    <property type="component" value="Chromosome"/>
</dbReference>
<keyword evidence="7 12" id="KW-0411">Iron-sulfur</keyword>
<evidence type="ECO:0000313" key="15">
    <source>
        <dbReference type="EMBL" id="CAE11008.1"/>
    </source>
</evidence>
<feature type="domain" description="Radical SAM core" evidence="14">
    <location>
        <begin position="47"/>
        <end position="269"/>
    </location>
</feature>
<dbReference type="PANTHER" id="PTHR22960:SF0">
    <property type="entry name" value="MOLYBDENUM COFACTOR BIOSYNTHESIS PROTEIN 1"/>
    <property type="match status" value="1"/>
</dbReference>
<evidence type="ECO:0000259" key="14">
    <source>
        <dbReference type="PROSITE" id="PS51918"/>
    </source>
</evidence>
<evidence type="ECO:0000256" key="6">
    <source>
        <dbReference type="ARBA" id="ARBA00023004"/>
    </source>
</evidence>
<evidence type="ECO:0000256" key="5">
    <source>
        <dbReference type="ARBA" id="ARBA00022741"/>
    </source>
</evidence>
<keyword evidence="6 12" id="KW-0408">Iron</keyword>
<evidence type="ECO:0000256" key="1">
    <source>
        <dbReference type="ARBA" id="ARBA00012167"/>
    </source>
</evidence>
<evidence type="ECO:0000256" key="11">
    <source>
        <dbReference type="ARBA" id="ARBA00048697"/>
    </source>
</evidence>
<feature type="binding site" evidence="12">
    <location>
        <position position="197"/>
    </location>
    <ligand>
        <name>GTP</name>
        <dbReference type="ChEBI" id="CHEBI:37565"/>
    </ligand>
</feature>
<dbReference type="PROSITE" id="PS51918">
    <property type="entry name" value="RADICAL_SAM"/>
    <property type="match status" value="1"/>
</dbReference>
<dbReference type="SFLD" id="SFLDG01383">
    <property type="entry name" value="cyclic_pyranopterin_phosphate"/>
    <property type="match status" value="1"/>
</dbReference>
<evidence type="ECO:0000313" key="16">
    <source>
        <dbReference type="Proteomes" id="UP000000422"/>
    </source>
</evidence>
<feature type="binding site" evidence="12">
    <location>
        <position position="161"/>
    </location>
    <ligand>
        <name>S-adenosyl-L-methionine</name>
        <dbReference type="ChEBI" id="CHEBI:59789"/>
    </ligand>
</feature>
<feature type="binding site" evidence="12">
    <location>
        <position position="56"/>
    </location>
    <ligand>
        <name>GTP</name>
        <dbReference type="ChEBI" id="CHEBI:37565"/>
    </ligand>
</feature>
<dbReference type="EMBL" id="BX571662">
    <property type="protein sequence ID" value="CAE11008.1"/>
    <property type="molecule type" value="Genomic_DNA"/>
</dbReference>
<feature type="binding site" evidence="12">
    <location>
        <position position="110"/>
    </location>
    <ligand>
        <name>S-adenosyl-L-methionine</name>
        <dbReference type="ChEBI" id="CHEBI:59789"/>
    </ligand>
</feature>
<feature type="binding site" evidence="12">
    <location>
        <position position="231"/>
    </location>
    <ligand>
        <name>S-adenosyl-L-methionine</name>
        <dbReference type="ChEBI" id="CHEBI:59789"/>
    </ligand>
</feature>
<organism evidence="16">
    <name type="scientific">Wolinella succinogenes (strain ATCC 29543 / DSM 1740 / CCUG 13145 / JCM 31913 / LMG 7466 / NCTC 11488 / FDC 602W)</name>
    <name type="common">Vibrio succinogenes</name>
    <dbReference type="NCBI Taxonomy" id="273121"/>
    <lineage>
        <taxon>Bacteria</taxon>
        <taxon>Pseudomonadati</taxon>
        <taxon>Campylobacterota</taxon>
        <taxon>Epsilonproteobacteria</taxon>
        <taxon>Campylobacterales</taxon>
        <taxon>Helicobacteraceae</taxon>
        <taxon>Wolinella</taxon>
    </lineage>
</organism>
<keyword evidence="16" id="KW-1185">Reference proteome</keyword>
<dbReference type="HAMAP" id="MF_01225_B">
    <property type="entry name" value="MoaA_B"/>
    <property type="match status" value="1"/>
</dbReference>
<dbReference type="Pfam" id="PF04055">
    <property type="entry name" value="Radical_SAM"/>
    <property type="match status" value="1"/>
</dbReference>